<dbReference type="InterPro" id="IPR045265">
    <property type="entry name" value="AIR12_DOMON"/>
</dbReference>
<evidence type="ECO:0000256" key="5">
    <source>
        <dbReference type="ARBA" id="ARBA00023136"/>
    </source>
</evidence>
<comment type="caution">
    <text evidence="8">The sequence shown here is derived from an EMBL/GenBank/DDBJ whole genome shotgun (WGS) entry which is preliminary data.</text>
</comment>
<dbReference type="PROSITE" id="PS50836">
    <property type="entry name" value="DOMON"/>
    <property type="match status" value="1"/>
</dbReference>
<evidence type="ECO:0000259" key="7">
    <source>
        <dbReference type="PROSITE" id="PS50836"/>
    </source>
</evidence>
<protein>
    <submittedName>
        <fullName evidence="8">DOMON domain-containing protein</fullName>
    </submittedName>
</protein>
<evidence type="ECO:0000256" key="3">
    <source>
        <dbReference type="ARBA" id="ARBA00022729"/>
    </source>
</evidence>
<organism evidence="8 9">
    <name type="scientific">Heracleum sosnowskyi</name>
    <dbReference type="NCBI Taxonomy" id="360622"/>
    <lineage>
        <taxon>Eukaryota</taxon>
        <taxon>Viridiplantae</taxon>
        <taxon>Streptophyta</taxon>
        <taxon>Embryophyta</taxon>
        <taxon>Tracheophyta</taxon>
        <taxon>Spermatophyta</taxon>
        <taxon>Magnoliopsida</taxon>
        <taxon>eudicotyledons</taxon>
        <taxon>Gunneridae</taxon>
        <taxon>Pentapetalae</taxon>
        <taxon>asterids</taxon>
        <taxon>campanulids</taxon>
        <taxon>Apiales</taxon>
        <taxon>Apiaceae</taxon>
        <taxon>Apioideae</taxon>
        <taxon>apioid superclade</taxon>
        <taxon>Tordylieae</taxon>
        <taxon>Tordyliinae</taxon>
        <taxon>Heracleum</taxon>
    </lineage>
</organism>
<feature type="domain" description="DOMON" evidence="7">
    <location>
        <begin position="50"/>
        <end position="163"/>
    </location>
</feature>
<proteinExistence type="predicted"/>
<dbReference type="Pfam" id="PF04526">
    <property type="entry name" value="DUF568"/>
    <property type="match status" value="1"/>
</dbReference>
<keyword evidence="4" id="KW-0249">Electron transport</keyword>
<dbReference type="GO" id="GO:0016020">
    <property type="term" value="C:membrane"/>
    <property type="evidence" value="ECO:0007669"/>
    <property type="project" value="UniProtKB-SubCell"/>
</dbReference>
<dbReference type="PANTHER" id="PTHR23130">
    <property type="entry name" value="CYTOCHROME B561 AND DOMON DOMAIN-CONTAINING PROTEIN"/>
    <property type="match status" value="1"/>
</dbReference>
<keyword evidence="5" id="KW-0472">Membrane</keyword>
<keyword evidence="3 6" id="KW-0732">Signal</keyword>
<dbReference type="CDD" id="cd09629">
    <property type="entry name" value="DOMON_CIL1_like"/>
    <property type="match status" value="1"/>
</dbReference>
<dbReference type="AlphaFoldDB" id="A0AAD8NE46"/>
<sequence length="192" mass="21340">MGVMALSSTSVLITFTVFASLFFLSYAQTCKNHTFTSNRMFNSCVDLPYHQAHLHWNYFSSTDKVAMAYRARQGLKGWVAWAINPTQTGMVGAQALVAFRNSNGSMMVYPTPISDYNPSMLPGTLTFQVSNISVEYINKEMIIFAVLGPLVNITKVNHVWQSGYAVSNDVPQMHEISSTNLKSFGDLDFLAV</sequence>
<evidence type="ECO:0000256" key="2">
    <source>
        <dbReference type="ARBA" id="ARBA00022448"/>
    </source>
</evidence>
<gene>
    <name evidence="8" type="ORF">POM88_005102</name>
</gene>
<accession>A0AAD8NE46</accession>
<reference evidence="8" key="1">
    <citation type="submission" date="2023-02" db="EMBL/GenBank/DDBJ databases">
        <title>Genome of toxic invasive species Heracleum sosnowskyi carries increased number of genes despite the absence of recent whole-genome duplications.</title>
        <authorList>
            <person name="Schelkunov M."/>
            <person name="Shtratnikova V."/>
            <person name="Makarenko M."/>
            <person name="Klepikova A."/>
            <person name="Omelchenko D."/>
            <person name="Novikova G."/>
            <person name="Obukhova E."/>
            <person name="Bogdanov V."/>
            <person name="Penin A."/>
            <person name="Logacheva M."/>
        </authorList>
    </citation>
    <scope>NUCLEOTIDE SEQUENCE</scope>
    <source>
        <strain evidence="8">Hsosn_3</strain>
        <tissue evidence="8">Leaf</tissue>
    </source>
</reference>
<dbReference type="EMBL" id="JAUIZM010000001">
    <property type="protein sequence ID" value="KAK1405497.1"/>
    <property type="molecule type" value="Genomic_DNA"/>
</dbReference>
<name>A0AAD8NE46_9APIA</name>
<keyword evidence="9" id="KW-1185">Reference proteome</keyword>
<evidence type="ECO:0000256" key="4">
    <source>
        <dbReference type="ARBA" id="ARBA00022982"/>
    </source>
</evidence>
<evidence type="ECO:0000256" key="6">
    <source>
        <dbReference type="SAM" id="SignalP"/>
    </source>
</evidence>
<feature type="signal peptide" evidence="6">
    <location>
        <begin position="1"/>
        <end position="27"/>
    </location>
</feature>
<evidence type="ECO:0000256" key="1">
    <source>
        <dbReference type="ARBA" id="ARBA00004370"/>
    </source>
</evidence>
<keyword evidence="2" id="KW-0813">Transport</keyword>
<comment type="subcellular location">
    <subcellularLocation>
        <location evidence="1">Membrane</location>
    </subcellularLocation>
</comment>
<dbReference type="InterPro" id="IPR005018">
    <property type="entry name" value="DOMON_domain"/>
</dbReference>
<dbReference type="PANTHER" id="PTHR23130:SF159">
    <property type="entry name" value="OS08G0335600 PROTEIN"/>
    <property type="match status" value="1"/>
</dbReference>
<reference evidence="8" key="2">
    <citation type="submission" date="2023-05" db="EMBL/GenBank/DDBJ databases">
        <authorList>
            <person name="Schelkunov M.I."/>
        </authorList>
    </citation>
    <scope>NUCLEOTIDE SEQUENCE</scope>
    <source>
        <strain evidence="8">Hsosn_3</strain>
        <tissue evidence="8">Leaf</tissue>
    </source>
</reference>
<feature type="chain" id="PRO_5042057171" evidence="6">
    <location>
        <begin position="28"/>
        <end position="192"/>
    </location>
</feature>
<dbReference type="Proteomes" id="UP001237642">
    <property type="component" value="Unassembled WGS sequence"/>
</dbReference>
<evidence type="ECO:0000313" key="8">
    <source>
        <dbReference type="EMBL" id="KAK1405497.1"/>
    </source>
</evidence>
<evidence type="ECO:0000313" key="9">
    <source>
        <dbReference type="Proteomes" id="UP001237642"/>
    </source>
</evidence>